<evidence type="ECO:0000313" key="8">
    <source>
        <dbReference type="Proteomes" id="UP000773850"/>
    </source>
</evidence>
<evidence type="ECO:0000313" key="5">
    <source>
        <dbReference type="Proteomes" id="UP000075424"/>
    </source>
</evidence>
<dbReference type="Proteomes" id="UP000075424">
    <property type="component" value="Unassembled WGS sequence"/>
</dbReference>
<organism evidence="2 5">
    <name type="scientific">Geobacillus stearothermophilus</name>
    <name type="common">Bacillus stearothermophilus</name>
    <dbReference type="NCBI Taxonomy" id="1422"/>
    <lineage>
        <taxon>Bacteria</taxon>
        <taxon>Bacillati</taxon>
        <taxon>Bacillota</taxon>
        <taxon>Bacilli</taxon>
        <taxon>Bacillales</taxon>
        <taxon>Anoxybacillaceae</taxon>
        <taxon>Geobacillus</taxon>
    </lineage>
</organism>
<dbReference type="EMBL" id="RCTJ01000058">
    <property type="protein sequence ID" value="RLQ13245.1"/>
    <property type="molecule type" value="Genomic_DNA"/>
</dbReference>
<reference evidence="4 7" key="3">
    <citation type="submission" date="2018-10" db="EMBL/GenBank/DDBJ databases">
        <title>Geobacillus stearothermophilus in processing lines of powdered infant formula.</title>
        <authorList>
            <person name="Rhee M.S."/>
            <person name="Choi I.-G."/>
            <person name="Cho T.J."/>
            <person name="Park B."/>
        </authorList>
    </citation>
    <scope>NUCLEOTIDE SEQUENCE [LARGE SCALE GENOMIC DNA]</scope>
    <source>
        <strain evidence="4 7">FHS-PPGT130</strain>
    </source>
</reference>
<dbReference type="Proteomes" id="UP000266922">
    <property type="component" value="Unassembled WGS sequence"/>
</dbReference>
<dbReference type="Proteomes" id="UP000075517">
    <property type="component" value="Unassembled WGS sequence"/>
</dbReference>
<dbReference type="Proteomes" id="UP000773850">
    <property type="component" value="Unassembled WGS sequence"/>
</dbReference>
<name>A0A150MSS5_GEOSE</name>
<evidence type="ECO:0000313" key="3">
    <source>
        <dbReference type="EMBL" id="KYD31862.1"/>
    </source>
</evidence>
<dbReference type="AlphaFoldDB" id="A0A150MSS5"/>
<protein>
    <recommendedName>
        <fullName evidence="9">YaaC</fullName>
    </recommendedName>
</protein>
<evidence type="ECO:0000313" key="7">
    <source>
        <dbReference type="Proteomes" id="UP000266922"/>
    </source>
</evidence>
<dbReference type="RefSeq" id="WP_033014229.1">
    <property type="nucleotide sequence ID" value="NZ_CBCSGJ010000059.1"/>
</dbReference>
<reference evidence="1 8" key="2">
    <citation type="submission" date="2016-03" db="EMBL/GenBank/DDBJ databases">
        <title>Spore heat resistance.</title>
        <authorList>
            <person name="Boekhorst J."/>
            <person name="Berendsen E.M."/>
            <person name="Wells-Bennik M.H."/>
            <person name="Kuipers O.P."/>
        </authorList>
    </citation>
    <scope>NUCLEOTIDE SEQUENCE [LARGE SCALE GENOMIC DNA]</scope>
    <source>
        <strain evidence="1 8">GS8</strain>
    </source>
</reference>
<proteinExistence type="predicted"/>
<gene>
    <name evidence="2" type="ORF">B4109_0023</name>
    <name evidence="3" type="ORF">B4114_0084</name>
    <name evidence="4" type="ORF">D9548_12815</name>
    <name evidence="1" type="ORF">GS8_178</name>
</gene>
<dbReference type="Pfam" id="PF14175">
    <property type="entry name" value="YaaC"/>
    <property type="match status" value="1"/>
</dbReference>
<dbReference type="GeneID" id="89613918"/>
<keyword evidence="8" id="KW-1185">Reference proteome</keyword>
<evidence type="ECO:0000313" key="4">
    <source>
        <dbReference type="EMBL" id="RLQ13245.1"/>
    </source>
</evidence>
<evidence type="ECO:0000313" key="2">
    <source>
        <dbReference type="EMBL" id="KYD27471.1"/>
    </source>
</evidence>
<evidence type="ECO:0000313" key="6">
    <source>
        <dbReference type="Proteomes" id="UP000075517"/>
    </source>
</evidence>
<dbReference type="PATRIC" id="fig|1422.17.peg.1467"/>
<dbReference type="EMBL" id="LQYY01000136">
    <property type="protein sequence ID" value="KYD31862.1"/>
    <property type="molecule type" value="Genomic_DNA"/>
</dbReference>
<evidence type="ECO:0000313" key="1">
    <source>
        <dbReference type="EMBL" id="KAF6512526.1"/>
    </source>
</evidence>
<dbReference type="InterPro" id="IPR026988">
    <property type="entry name" value="YaaC-like"/>
</dbReference>
<dbReference type="EMBL" id="LUCS01000005">
    <property type="protein sequence ID" value="KAF6512526.1"/>
    <property type="molecule type" value="Genomic_DNA"/>
</dbReference>
<evidence type="ECO:0008006" key="9">
    <source>
        <dbReference type="Google" id="ProtNLM"/>
    </source>
</evidence>
<dbReference type="EMBL" id="LQYV01000048">
    <property type="protein sequence ID" value="KYD27471.1"/>
    <property type="molecule type" value="Genomic_DNA"/>
</dbReference>
<sequence length="329" mass="38571">MFGNPGKAVNFSIFRSADVAQRFLLQCYKQQQREDAVQRSYTNCYPFLYYLEHGQNFYAAARQSPLSIKPVLLFYGMVQLIKACLLTVDPDYPESTSVLAHGVSTRKRKKQGYEFLDDEVKIQKNGLFTHFSEKMFHVKQEAGEKFRMGMLLQRICELHETFFCLSERKKPLSLPVVHTVSPPMLAIPKAILDHYHMSQLRFIQYMSEEGHEKQLTFAKEEGEFLYFKMESPLSPIKEGPFLFHSNGTYHIPTKKEKIFALPEIHAHYLLLYNLSMISRYETEWWSELLHSYSSKAYIFILQFLSISADKVPLLLNEYLMHKFWAKPND</sequence>
<reference evidence="5 6" key="1">
    <citation type="submission" date="2016-01" db="EMBL/GenBank/DDBJ databases">
        <title>Draft Genome Sequences of Seven Thermophilic Sporeformers Isolated from Foods.</title>
        <authorList>
            <person name="Berendsen E.M."/>
            <person name="Wells-Bennik M.H."/>
            <person name="Krawcyk A.O."/>
            <person name="De Jong A."/>
            <person name="Holsappel S."/>
            <person name="Eijlander R.T."/>
            <person name="Kuipers O.P."/>
        </authorList>
    </citation>
    <scope>NUCLEOTIDE SEQUENCE [LARGE SCALE GENOMIC DNA]</scope>
    <source>
        <strain evidence="2 5">B4109</strain>
        <strain evidence="3 6">B4114</strain>
    </source>
</reference>
<accession>A0A150MSS5</accession>
<accession>A0A164AQP0</accession>
<comment type="caution">
    <text evidence="2">The sequence shown here is derived from an EMBL/GenBank/DDBJ whole genome shotgun (WGS) entry which is preliminary data.</text>
</comment>